<evidence type="ECO:0000313" key="2">
    <source>
        <dbReference type="EMBL" id="NMH77926.1"/>
    </source>
</evidence>
<evidence type="ECO:0000313" key="3">
    <source>
        <dbReference type="Proteomes" id="UP001296706"/>
    </source>
</evidence>
<gene>
    <name evidence="2" type="ORF">HF577_12630</name>
</gene>
<dbReference type="RefSeq" id="WP_169395998.1">
    <property type="nucleotide sequence ID" value="NZ_BAAAJH010000013.1"/>
</dbReference>
<sequence length="46" mass="4430">MSVQHLIAVAVIGPGSGRLGANLAAAVALIGLVLGGLTLARSRHAG</sequence>
<protein>
    <submittedName>
        <fullName evidence="2">Uncharacterized protein</fullName>
    </submittedName>
</protein>
<proteinExistence type="predicted"/>
<comment type="caution">
    <text evidence="2">The sequence shown here is derived from an EMBL/GenBank/DDBJ whole genome shotgun (WGS) entry which is preliminary data.</text>
</comment>
<organism evidence="2 3">
    <name type="scientific">Pseudonocardia xinjiangensis</name>
    <dbReference type="NCBI Taxonomy" id="75289"/>
    <lineage>
        <taxon>Bacteria</taxon>
        <taxon>Bacillati</taxon>
        <taxon>Actinomycetota</taxon>
        <taxon>Actinomycetes</taxon>
        <taxon>Pseudonocardiales</taxon>
        <taxon>Pseudonocardiaceae</taxon>
        <taxon>Pseudonocardia</taxon>
    </lineage>
</organism>
<dbReference type="EMBL" id="JAAXKY010000033">
    <property type="protein sequence ID" value="NMH77926.1"/>
    <property type="molecule type" value="Genomic_DNA"/>
</dbReference>
<feature type="transmembrane region" description="Helical" evidence="1">
    <location>
        <begin position="20"/>
        <end position="40"/>
    </location>
</feature>
<keyword evidence="3" id="KW-1185">Reference proteome</keyword>
<accession>A0ABX1RC15</accession>
<keyword evidence="1" id="KW-0812">Transmembrane</keyword>
<name>A0ABX1RC15_9PSEU</name>
<keyword evidence="1" id="KW-0472">Membrane</keyword>
<dbReference type="InterPro" id="IPR045770">
    <property type="entry name" value="DUF6223"/>
</dbReference>
<dbReference type="Pfam" id="PF19733">
    <property type="entry name" value="DUF6223"/>
    <property type="match status" value="1"/>
</dbReference>
<dbReference type="Proteomes" id="UP001296706">
    <property type="component" value="Unassembled WGS sequence"/>
</dbReference>
<evidence type="ECO:0000256" key="1">
    <source>
        <dbReference type="SAM" id="Phobius"/>
    </source>
</evidence>
<reference evidence="2 3" key="1">
    <citation type="submission" date="2020-04" db="EMBL/GenBank/DDBJ databases">
        <authorList>
            <person name="Klaysubun C."/>
            <person name="Duangmal K."/>
            <person name="Lipun K."/>
        </authorList>
    </citation>
    <scope>NUCLEOTIDE SEQUENCE [LARGE SCALE GENOMIC DNA]</scope>
    <source>
        <strain evidence="2 3">JCM 11839</strain>
    </source>
</reference>
<keyword evidence="1" id="KW-1133">Transmembrane helix</keyword>